<comment type="caution">
    <text evidence="1">The sequence shown here is derived from an EMBL/GenBank/DDBJ whole genome shotgun (WGS) entry which is preliminary data.</text>
</comment>
<keyword evidence="2" id="KW-1185">Reference proteome</keyword>
<proteinExistence type="predicted"/>
<dbReference type="AlphaFoldDB" id="A0AAV8XB72"/>
<organism evidence="1 2">
    <name type="scientific">Aromia moschata</name>
    <dbReference type="NCBI Taxonomy" id="1265417"/>
    <lineage>
        <taxon>Eukaryota</taxon>
        <taxon>Metazoa</taxon>
        <taxon>Ecdysozoa</taxon>
        <taxon>Arthropoda</taxon>
        <taxon>Hexapoda</taxon>
        <taxon>Insecta</taxon>
        <taxon>Pterygota</taxon>
        <taxon>Neoptera</taxon>
        <taxon>Endopterygota</taxon>
        <taxon>Coleoptera</taxon>
        <taxon>Polyphaga</taxon>
        <taxon>Cucujiformia</taxon>
        <taxon>Chrysomeloidea</taxon>
        <taxon>Cerambycidae</taxon>
        <taxon>Cerambycinae</taxon>
        <taxon>Callichromatini</taxon>
        <taxon>Aromia</taxon>
    </lineage>
</organism>
<accession>A0AAV8XB72</accession>
<reference evidence="1" key="1">
    <citation type="journal article" date="2023" name="Insect Mol. Biol.">
        <title>Genome sequencing provides insights into the evolution of gene families encoding plant cell wall-degrading enzymes in longhorned beetles.</title>
        <authorList>
            <person name="Shin N.R."/>
            <person name="Okamura Y."/>
            <person name="Kirsch R."/>
            <person name="Pauchet Y."/>
        </authorList>
    </citation>
    <scope>NUCLEOTIDE SEQUENCE</scope>
    <source>
        <strain evidence="1">AMC_N1</strain>
    </source>
</reference>
<sequence>MRPHFISTAQCLHVTLWDMVTTLEETEQRVDDLSGLAVYIRRLVTWRKNGYCTSAGKTYPWRAVKRFISDNQGLVRRMYGDQRHGHVLKAELHNDVHLWNTMPLPVSRSSRYQHNADMGNDLFPNNLDTNENDARLLHEDVTNDVLNTKFVFSEEPPISIKLVGLKTGPHVAYRVGFNGPKSVKRFGVHIPKSKPMSKF</sequence>
<gene>
    <name evidence="1" type="ORF">NQ318_011455</name>
</gene>
<name>A0AAV8XB72_9CUCU</name>
<evidence type="ECO:0000313" key="1">
    <source>
        <dbReference type="EMBL" id="KAJ8935235.1"/>
    </source>
</evidence>
<dbReference type="Proteomes" id="UP001162162">
    <property type="component" value="Unassembled WGS sequence"/>
</dbReference>
<evidence type="ECO:0000313" key="2">
    <source>
        <dbReference type="Proteomes" id="UP001162162"/>
    </source>
</evidence>
<dbReference type="EMBL" id="JAPWTK010000913">
    <property type="protein sequence ID" value="KAJ8935235.1"/>
    <property type="molecule type" value="Genomic_DNA"/>
</dbReference>
<protein>
    <submittedName>
        <fullName evidence="1">Uncharacterized protein</fullName>
    </submittedName>
</protein>